<evidence type="ECO:0000256" key="2">
    <source>
        <dbReference type="SAM" id="Phobius"/>
    </source>
</evidence>
<feature type="transmembrane region" description="Helical" evidence="2">
    <location>
        <begin position="144"/>
        <end position="163"/>
    </location>
</feature>
<feature type="transmembrane region" description="Helical" evidence="2">
    <location>
        <begin position="84"/>
        <end position="101"/>
    </location>
</feature>
<sequence length="172" mass="18989">MQTAAEEDSSLNSNNGVPQDNRYCTESMNADSKQDTTASEVPENLNSGKKSSHFIQADFFRNLLLGISIILVAGTAIFQLDLVPSVMLGCAVIGFNYYWTVKFVQKLLLERKLFALDLLFILTKFAISVIVLFGALTYLKLPPMGLLIGLSNVALAAIMYSFVRVMNPHKFA</sequence>
<keyword evidence="2" id="KW-0812">Transmembrane</keyword>
<gene>
    <name evidence="3" type="ORF">DSY96_04200</name>
</gene>
<name>A0A432GQB2_9DELT</name>
<organism evidence="3 4">
    <name type="scientific">SAR324 cluster bacterium</name>
    <dbReference type="NCBI Taxonomy" id="2024889"/>
    <lineage>
        <taxon>Bacteria</taxon>
        <taxon>Deltaproteobacteria</taxon>
        <taxon>SAR324 cluster</taxon>
    </lineage>
</organism>
<reference evidence="3 4" key="1">
    <citation type="submission" date="2018-06" db="EMBL/GenBank/DDBJ databases">
        <title>Combined omics and stable isotope probing to characterize newly discovered Mariana Back-Arc vent microbial communities.</title>
        <authorList>
            <person name="Trembath-Reichert E."/>
            <person name="Huber J.A."/>
        </authorList>
    </citation>
    <scope>NUCLEOTIDE SEQUENCE [LARGE SCALE GENOMIC DNA]</scope>
    <source>
        <strain evidence="3">MAG 58</strain>
    </source>
</reference>
<evidence type="ECO:0008006" key="5">
    <source>
        <dbReference type="Google" id="ProtNLM"/>
    </source>
</evidence>
<feature type="transmembrane region" description="Helical" evidence="2">
    <location>
        <begin position="59"/>
        <end position="78"/>
    </location>
</feature>
<keyword evidence="2" id="KW-0472">Membrane</keyword>
<feature type="compositionally biased region" description="Polar residues" evidence="1">
    <location>
        <begin position="10"/>
        <end position="45"/>
    </location>
</feature>
<accession>A0A432GQB2</accession>
<keyword evidence="2" id="KW-1133">Transmembrane helix</keyword>
<evidence type="ECO:0000313" key="3">
    <source>
        <dbReference type="EMBL" id="RTZ85715.1"/>
    </source>
</evidence>
<protein>
    <recommendedName>
        <fullName evidence="5">ATP synthase subunit I</fullName>
    </recommendedName>
</protein>
<evidence type="ECO:0000256" key="1">
    <source>
        <dbReference type="SAM" id="MobiDB-lite"/>
    </source>
</evidence>
<evidence type="ECO:0000313" key="4">
    <source>
        <dbReference type="Proteomes" id="UP000287917"/>
    </source>
</evidence>
<comment type="caution">
    <text evidence="3">The sequence shown here is derived from an EMBL/GenBank/DDBJ whole genome shotgun (WGS) entry which is preliminary data.</text>
</comment>
<dbReference type="AlphaFoldDB" id="A0A432GQB2"/>
<dbReference type="Proteomes" id="UP000287917">
    <property type="component" value="Unassembled WGS sequence"/>
</dbReference>
<feature type="region of interest" description="Disordered" evidence="1">
    <location>
        <begin position="1"/>
        <end position="45"/>
    </location>
</feature>
<feature type="transmembrane region" description="Helical" evidence="2">
    <location>
        <begin position="113"/>
        <end position="138"/>
    </location>
</feature>
<proteinExistence type="predicted"/>
<dbReference type="EMBL" id="QNZK01000145">
    <property type="protein sequence ID" value="RTZ85715.1"/>
    <property type="molecule type" value="Genomic_DNA"/>
</dbReference>